<dbReference type="Proteomes" id="UP000239203">
    <property type="component" value="Unassembled WGS sequence"/>
</dbReference>
<keyword evidence="2" id="KW-1185">Reference proteome</keyword>
<accession>A0A2S6GR16</accession>
<dbReference type="AlphaFoldDB" id="A0A2S6GR16"/>
<name>A0A2S6GR16_9PSEU</name>
<protein>
    <submittedName>
        <fullName evidence="1">Uncharacterized protein</fullName>
    </submittedName>
</protein>
<evidence type="ECO:0000313" key="1">
    <source>
        <dbReference type="EMBL" id="PPK67636.1"/>
    </source>
</evidence>
<proteinExistence type="predicted"/>
<reference evidence="1 2" key="1">
    <citation type="submission" date="2018-02" db="EMBL/GenBank/DDBJ databases">
        <title>Genomic Encyclopedia of Archaeal and Bacterial Type Strains, Phase II (KMG-II): from individual species to whole genera.</title>
        <authorList>
            <person name="Goeker M."/>
        </authorList>
    </citation>
    <scope>NUCLEOTIDE SEQUENCE [LARGE SCALE GENOMIC DNA]</scope>
    <source>
        <strain evidence="1 2">YU 961-1</strain>
    </source>
</reference>
<sequence>MSGSIFGHMEASLQGYLTEVSHRAEVDGDAAATRLARAELPRIVAALRALLAEHSPDENGRCPSCRTRLFTRAPAPCRAYLTAHLCLLVTEDTSYKEHLAR</sequence>
<comment type="caution">
    <text evidence="1">The sequence shown here is derived from an EMBL/GenBank/DDBJ whole genome shotgun (WGS) entry which is preliminary data.</text>
</comment>
<evidence type="ECO:0000313" key="2">
    <source>
        <dbReference type="Proteomes" id="UP000239203"/>
    </source>
</evidence>
<gene>
    <name evidence="1" type="ORF">CLV40_107302</name>
</gene>
<organism evidence="1 2">
    <name type="scientific">Actinokineospora auranticolor</name>
    <dbReference type="NCBI Taxonomy" id="155976"/>
    <lineage>
        <taxon>Bacteria</taxon>
        <taxon>Bacillati</taxon>
        <taxon>Actinomycetota</taxon>
        <taxon>Actinomycetes</taxon>
        <taxon>Pseudonocardiales</taxon>
        <taxon>Pseudonocardiaceae</taxon>
        <taxon>Actinokineospora</taxon>
    </lineage>
</organism>
<dbReference type="EMBL" id="PTIX01000007">
    <property type="protein sequence ID" value="PPK67636.1"/>
    <property type="molecule type" value="Genomic_DNA"/>
</dbReference>